<keyword evidence="7" id="KW-0503">Monooxygenase</keyword>
<dbReference type="Pfam" id="PF03060">
    <property type="entry name" value="NMO"/>
    <property type="match status" value="1"/>
</dbReference>
<dbReference type="KEGG" id="fgi:OP10G_3057"/>
<dbReference type="InterPro" id="IPR004136">
    <property type="entry name" value="NMO"/>
</dbReference>
<organism evidence="10 11">
    <name type="scientific">Fimbriimonas ginsengisoli Gsoil 348</name>
    <dbReference type="NCBI Taxonomy" id="661478"/>
    <lineage>
        <taxon>Bacteria</taxon>
        <taxon>Bacillati</taxon>
        <taxon>Armatimonadota</taxon>
        <taxon>Fimbriimonadia</taxon>
        <taxon>Fimbriimonadales</taxon>
        <taxon>Fimbriimonadaceae</taxon>
        <taxon>Fimbriimonas</taxon>
    </lineage>
</organism>
<dbReference type="GO" id="GO:0051213">
    <property type="term" value="F:dioxygenase activity"/>
    <property type="evidence" value="ECO:0007669"/>
    <property type="project" value="UniProtKB-KW"/>
</dbReference>
<comment type="cofactor">
    <cofactor evidence="1">
        <name>FMN</name>
        <dbReference type="ChEBI" id="CHEBI:58210"/>
    </cofactor>
</comment>
<keyword evidence="6" id="KW-0560">Oxidoreductase</keyword>
<gene>
    <name evidence="10" type="ORF">OP10G_3057</name>
</gene>
<evidence type="ECO:0000256" key="1">
    <source>
        <dbReference type="ARBA" id="ARBA00001917"/>
    </source>
</evidence>
<dbReference type="GO" id="GO:0018580">
    <property type="term" value="F:nitronate monooxygenase activity"/>
    <property type="evidence" value="ECO:0007669"/>
    <property type="project" value="InterPro"/>
</dbReference>
<sequence>MGGIAGSALAAAVSNAGALGIFAAHGTNPDGVRELLAQMRVATDRPFGANLLLAHDLVRPADSVLDQTSDLVNEALNPLRREVGLEPAHGAPASPARDVEEKLELLLEARIPILSIGLGNPGHELVERCRRQGTRVIAMVTTVEDAKAVESAGVDAIVAQGAEAGGHRSHFAKPAQSGAGLVGTIALVPEIVDSVRVPVIAAGGIVDGRGLVAALALGAQAVMLGTRFVATTESLGVQAYKQALVEGASHETVVTDAASGRYARVLRNRFTDHYAATGAPTLPFGWQGSAVAPLFDQARALEDPDHMALWAGQSTGAIHDIPSVAEVVRRIMEEAERVVGSLVSRPASG</sequence>
<dbReference type="AlphaFoldDB" id="A0A068NUH1"/>
<keyword evidence="11" id="KW-1185">Reference proteome</keyword>
<dbReference type="PANTHER" id="PTHR42747:SF3">
    <property type="entry name" value="NITRONATE MONOOXYGENASE-RELATED"/>
    <property type="match status" value="1"/>
</dbReference>
<comment type="catalytic activity">
    <reaction evidence="9">
        <text>3 propionate 3-nitronate + 3 O2 + H2O = 3 3-oxopropanoate + 2 nitrate + nitrite + H2O2 + 3 H(+)</text>
        <dbReference type="Rhea" id="RHEA:57332"/>
        <dbReference type="ChEBI" id="CHEBI:15377"/>
        <dbReference type="ChEBI" id="CHEBI:15378"/>
        <dbReference type="ChEBI" id="CHEBI:15379"/>
        <dbReference type="ChEBI" id="CHEBI:16240"/>
        <dbReference type="ChEBI" id="CHEBI:16301"/>
        <dbReference type="ChEBI" id="CHEBI:17632"/>
        <dbReference type="ChEBI" id="CHEBI:33190"/>
        <dbReference type="ChEBI" id="CHEBI:136067"/>
    </reaction>
</comment>
<evidence type="ECO:0000256" key="5">
    <source>
        <dbReference type="ARBA" id="ARBA00022643"/>
    </source>
</evidence>
<evidence type="ECO:0000256" key="9">
    <source>
        <dbReference type="ARBA" id="ARBA00049401"/>
    </source>
</evidence>
<dbReference type="STRING" id="661478.OP10G_3057"/>
<name>A0A068NUH1_FIMGI</name>
<dbReference type="eggNOG" id="COG2070">
    <property type="taxonomic scope" value="Bacteria"/>
</dbReference>
<proteinExistence type="inferred from homology"/>
<dbReference type="CDD" id="cd04730">
    <property type="entry name" value="NPD_like"/>
    <property type="match status" value="1"/>
</dbReference>
<dbReference type="SUPFAM" id="SSF51412">
    <property type="entry name" value="Inosine monophosphate dehydrogenase (IMPDH)"/>
    <property type="match status" value="1"/>
</dbReference>
<keyword evidence="5" id="KW-0288">FMN</keyword>
<keyword evidence="4" id="KW-0285">Flavoprotein</keyword>
<evidence type="ECO:0000256" key="4">
    <source>
        <dbReference type="ARBA" id="ARBA00022630"/>
    </source>
</evidence>
<dbReference type="GO" id="GO:0009636">
    <property type="term" value="P:response to toxic substance"/>
    <property type="evidence" value="ECO:0007669"/>
    <property type="project" value="UniProtKB-KW"/>
</dbReference>
<keyword evidence="10" id="KW-0223">Dioxygenase</keyword>
<dbReference type="HOGENOM" id="CLU_038732_5_1_0"/>
<comment type="similarity">
    <text evidence="2">Belongs to the nitronate monooxygenase family. NMO class I subfamily.</text>
</comment>
<protein>
    <recommendedName>
        <fullName evidence="8">Propionate 3-nitronate monooxygenase</fullName>
    </recommendedName>
</protein>
<evidence type="ECO:0000256" key="3">
    <source>
        <dbReference type="ARBA" id="ARBA00022575"/>
    </source>
</evidence>
<dbReference type="EMBL" id="CP007139">
    <property type="protein sequence ID" value="AIE86425.1"/>
    <property type="molecule type" value="Genomic_DNA"/>
</dbReference>
<dbReference type="Gene3D" id="3.20.20.70">
    <property type="entry name" value="Aldolase class I"/>
    <property type="match status" value="1"/>
</dbReference>
<evidence type="ECO:0000313" key="11">
    <source>
        <dbReference type="Proteomes" id="UP000027982"/>
    </source>
</evidence>
<reference evidence="10 11" key="1">
    <citation type="journal article" date="2014" name="PLoS ONE">
        <title>The first complete genome sequence of the class fimbriimonadia in the phylum armatimonadetes.</title>
        <authorList>
            <person name="Hu Z.Y."/>
            <person name="Wang Y.Z."/>
            <person name="Im W.T."/>
            <person name="Wang S.Y."/>
            <person name="Zhao G.P."/>
            <person name="Zheng H.J."/>
            <person name="Quan Z.X."/>
        </authorList>
    </citation>
    <scope>NUCLEOTIDE SEQUENCE [LARGE SCALE GENOMIC DNA]</scope>
    <source>
        <strain evidence="10">Gsoil 348</strain>
    </source>
</reference>
<evidence type="ECO:0000256" key="7">
    <source>
        <dbReference type="ARBA" id="ARBA00023033"/>
    </source>
</evidence>
<evidence type="ECO:0000313" key="10">
    <source>
        <dbReference type="EMBL" id="AIE86425.1"/>
    </source>
</evidence>
<dbReference type="Proteomes" id="UP000027982">
    <property type="component" value="Chromosome"/>
</dbReference>
<dbReference type="InterPro" id="IPR013785">
    <property type="entry name" value="Aldolase_TIM"/>
</dbReference>
<dbReference type="PANTHER" id="PTHR42747">
    <property type="entry name" value="NITRONATE MONOOXYGENASE-RELATED"/>
    <property type="match status" value="1"/>
</dbReference>
<keyword evidence="3" id="KW-0216">Detoxification</keyword>
<evidence type="ECO:0000256" key="2">
    <source>
        <dbReference type="ARBA" id="ARBA00009881"/>
    </source>
</evidence>
<accession>A0A068NUH1</accession>
<evidence type="ECO:0000256" key="8">
    <source>
        <dbReference type="ARBA" id="ARBA00031155"/>
    </source>
</evidence>
<evidence type="ECO:0000256" key="6">
    <source>
        <dbReference type="ARBA" id="ARBA00023002"/>
    </source>
</evidence>